<dbReference type="AlphaFoldDB" id="C5M8R0"/>
<dbReference type="STRING" id="294747.C5M8R0"/>
<dbReference type="eggNOG" id="KOG2260">
    <property type="taxonomic scope" value="Eukaryota"/>
</dbReference>
<dbReference type="SMART" id="SM01071">
    <property type="entry name" value="CDC37_N"/>
    <property type="match status" value="1"/>
</dbReference>
<evidence type="ECO:0000256" key="5">
    <source>
        <dbReference type="ARBA" id="ARBA00031396"/>
    </source>
</evidence>
<evidence type="ECO:0000256" key="3">
    <source>
        <dbReference type="ARBA" id="ARBA00022490"/>
    </source>
</evidence>
<dbReference type="Pfam" id="PF08565">
    <property type="entry name" value="CDC37_M"/>
    <property type="match status" value="1"/>
</dbReference>
<feature type="domain" description="Cdc37 N-terminal" evidence="9">
    <location>
        <begin position="2"/>
        <end position="199"/>
    </location>
</feature>
<dbReference type="OrthoDB" id="440202at2759"/>
<feature type="domain" description="Cdc37 Hsp90 binding" evidence="8">
    <location>
        <begin position="202"/>
        <end position="401"/>
    </location>
</feature>
<evidence type="ECO:0000259" key="7">
    <source>
        <dbReference type="SMART" id="SM01069"/>
    </source>
</evidence>
<reference evidence="10 11" key="1">
    <citation type="journal article" date="2009" name="Nature">
        <title>Evolution of pathogenicity and sexual reproduction in eight Candida genomes.</title>
        <authorList>
            <person name="Butler G."/>
            <person name="Rasmussen M.D."/>
            <person name="Lin M.F."/>
            <person name="Santos M.A."/>
            <person name="Sakthikumar S."/>
            <person name="Munro C.A."/>
            <person name="Rheinbay E."/>
            <person name="Grabherr M."/>
            <person name="Forche A."/>
            <person name="Reedy J.L."/>
            <person name="Agrafioti I."/>
            <person name="Arnaud M.B."/>
            <person name="Bates S."/>
            <person name="Brown A.J."/>
            <person name="Brunke S."/>
            <person name="Costanzo M.C."/>
            <person name="Fitzpatrick D.A."/>
            <person name="de Groot P.W."/>
            <person name="Harris D."/>
            <person name="Hoyer L.L."/>
            <person name="Hube B."/>
            <person name="Klis F.M."/>
            <person name="Kodira C."/>
            <person name="Lennard N."/>
            <person name="Logue M.E."/>
            <person name="Martin R."/>
            <person name="Neiman A.M."/>
            <person name="Nikolaou E."/>
            <person name="Quail M.A."/>
            <person name="Quinn J."/>
            <person name="Santos M.C."/>
            <person name="Schmitzberger F.F."/>
            <person name="Sherlock G."/>
            <person name="Shah P."/>
            <person name="Silverstein K.A."/>
            <person name="Skrzypek M.S."/>
            <person name="Soll D."/>
            <person name="Staggs R."/>
            <person name="Stansfield I."/>
            <person name="Stumpf M.P."/>
            <person name="Sudbery P.E."/>
            <person name="Srikantha T."/>
            <person name="Zeng Q."/>
            <person name="Berman J."/>
            <person name="Berriman M."/>
            <person name="Heitman J."/>
            <person name="Gow N.A."/>
            <person name="Lorenz M.C."/>
            <person name="Birren B.W."/>
            <person name="Kellis M."/>
            <person name="Cuomo C.A."/>
        </authorList>
    </citation>
    <scope>NUCLEOTIDE SEQUENCE [LARGE SCALE GENOMIC DNA]</scope>
    <source>
        <strain evidence="11">ATCC MYA-3404 / T1</strain>
    </source>
</reference>
<dbReference type="InterPro" id="IPR013873">
    <property type="entry name" value="Cdc37_C"/>
</dbReference>
<dbReference type="GO" id="GO:0071474">
    <property type="term" value="P:cellular hyperosmotic response"/>
    <property type="evidence" value="ECO:0007669"/>
    <property type="project" value="EnsemblFungi"/>
</dbReference>
<dbReference type="Proteomes" id="UP000002037">
    <property type="component" value="Unassembled WGS sequence"/>
</dbReference>
<dbReference type="EMBL" id="GG692397">
    <property type="protein sequence ID" value="EER33964.1"/>
    <property type="molecule type" value="Genomic_DNA"/>
</dbReference>
<dbReference type="GO" id="GO:0031072">
    <property type="term" value="F:heat shock protein binding"/>
    <property type="evidence" value="ECO:0007669"/>
    <property type="project" value="TreeGrafter"/>
</dbReference>
<feature type="compositionally biased region" description="Low complexity" evidence="6">
    <location>
        <begin position="214"/>
        <end position="237"/>
    </location>
</feature>
<evidence type="ECO:0000256" key="4">
    <source>
        <dbReference type="ARBA" id="ARBA00023186"/>
    </source>
</evidence>
<keyword evidence="4" id="KW-0143">Chaperone</keyword>
<dbReference type="InterPro" id="IPR038189">
    <property type="entry name" value="Cdc37_Hsp90-bd_sf"/>
</dbReference>
<dbReference type="RefSeq" id="XP_002548485.1">
    <property type="nucleotide sequence ID" value="XM_002548439.1"/>
</dbReference>
<dbReference type="KEGG" id="ctp:CTRG_02782"/>
<proteinExistence type="inferred from homology"/>
<dbReference type="GO" id="GO:0038066">
    <property type="term" value="P:p38MAPK cascade"/>
    <property type="evidence" value="ECO:0007669"/>
    <property type="project" value="EnsemblFungi"/>
</dbReference>
<accession>C5M8R0</accession>
<dbReference type="GO" id="GO:0006457">
    <property type="term" value="P:protein folding"/>
    <property type="evidence" value="ECO:0007669"/>
    <property type="project" value="TreeGrafter"/>
</dbReference>
<dbReference type="Gene3D" id="1.20.58.610">
    <property type="entry name" value="Cdc37, Hsp90 binding domain"/>
    <property type="match status" value="1"/>
</dbReference>
<dbReference type="GO" id="GO:0051087">
    <property type="term" value="F:protein-folding chaperone binding"/>
    <property type="evidence" value="ECO:0007669"/>
    <property type="project" value="TreeGrafter"/>
</dbReference>
<feature type="domain" description="Cdc37 C-terminal" evidence="7">
    <location>
        <begin position="419"/>
        <end position="515"/>
    </location>
</feature>
<evidence type="ECO:0000313" key="10">
    <source>
        <dbReference type="EMBL" id="EER33964.1"/>
    </source>
</evidence>
<dbReference type="SMART" id="SM01070">
    <property type="entry name" value="CDC37_M"/>
    <property type="match status" value="1"/>
</dbReference>
<protein>
    <recommendedName>
        <fullName evidence="5">Hsp90 chaperone protein kinase-targeting subunit</fullName>
    </recommendedName>
</protein>
<dbReference type="GO" id="GO:0030474">
    <property type="term" value="P:spindle pole body duplication"/>
    <property type="evidence" value="ECO:0007669"/>
    <property type="project" value="EnsemblFungi"/>
</dbReference>
<dbReference type="GO" id="GO:0005737">
    <property type="term" value="C:cytoplasm"/>
    <property type="evidence" value="ECO:0007669"/>
    <property type="project" value="UniProtKB-SubCell"/>
</dbReference>
<feature type="region of interest" description="Disordered" evidence="6">
    <location>
        <begin position="496"/>
        <end position="526"/>
    </location>
</feature>
<organism evidence="10 11">
    <name type="scientific">Candida tropicalis (strain ATCC MYA-3404 / T1)</name>
    <name type="common">Yeast</name>
    <dbReference type="NCBI Taxonomy" id="294747"/>
    <lineage>
        <taxon>Eukaryota</taxon>
        <taxon>Fungi</taxon>
        <taxon>Dikarya</taxon>
        <taxon>Ascomycota</taxon>
        <taxon>Saccharomycotina</taxon>
        <taxon>Pichiomycetes</taxon>
        <taxon>Debaryomycetaceae</taxon>
        <taxon>Candida/Lodderomyces clade</taxon>
        <taxon>Candida</taxon>
    </lineage>
</organism>
<evidence type="ECO:0000256" key="2">
    <source>
        <dbReference type="ARBA" id="ARBA00006222"/>
    </source>
</evidence>
<evidence type="ECO:0000259" key="8">
    <source>
        <dbReference type="SMART" id="SM01070"/>
    </source>
</evidence>
<name>C5M8R0_CANTT</name>
<sequence length="526" mass="60738">MPIDYSKWDHIEISDDSDIEVHPNVDKQSFIKWKQRDIHEKRHQRNIEIKSILIQLTMYAKLNERVDYLMKSLTPKELLDDDKVMSTLNNEFDANEKFDYEKLIKDKSLRKGLQDLTFDKEEIENTPCYNEMIEDLFIQVKEDHPDSKDDGDKLVEYLKEHRNKIDDVLSKQTIKLDDLLYQKAQLIVSDDLHTGFDRSFLNKDKPAEEEEQKPQPSSSSSSSKPTTQKTTVTTTETINQPSTTTINKPMEEKTDKEILDELVISPATDEFSKIPATDYTKSAEFLIKHYTICTEQQKDALMMSAFDLQLDNRTETAKQVVHQALLLQYIANLTGNNPHAPKDKVINAIKLFFSKISDESTPAHQVFWEDVDRTYAHIKNRCEIIKQERQLGGGDDDDDGEQEAVLQLRSLDDKTQLSVNMPKEGTPEYELFTTKVPVEFQKAIETESIDEVNKEFAKLKFEDAEQVLDIIQECGVIGLSGYLDNENDFEELKKEYNEEGQQEAKIEEISEDEDENPSIGIEDTVD</sequence>
<dbReference type="VEuPathDB" id="FungiDB:CTRG_02782"/>
<dbReference type="HOGENOM" id="CLU_033261_1_0_1"/>
<evidence type="ECO:0000313" key="11">
    <source>
        <dbReference type="Proteomes" id="UP000002037"/>
    </source>
</evidence>
<dbReference type="GO" id="GO:0043410">
    <property type="term" value="P:positive regulation of MAPK cascade"/>
    <property type="evidence" value="ECO:0007669"/>
    <property type="project" value="EnsemblFungi"/>
</dbReference>
<dbReference type="SUPFAM" id="SSF101391">
    <property type="entry name" value="Hsp90 co-chaperone CDC37"/>
    <property type="match status" value="1"/>
</dbReference>
<dbReference type="PANTHER" id="PTHR12800:SF4">
    <property type="entry name" value="HSP90 CO-CHAPERONE CDC37"/>
    <property type="match status" value="1"/>
</dbReference>
<feature type="region of interest" description="Disordered" evidence="6">
    <location>
        <begin position="203"/>
        <end position="252"/>
    </location>
</feature>
<dbReference type="GO" id="GO:0051726">
    <property type="term" value="P:regulation of cell cycle"/>
    <property type="evidence" value="ECO:0007669"/>
    <property type="project" value="EnsemblFungi"/>
</dbReference>
<dbReference type="Pfam" id="PF03234">
    <property type="entry name" value="CDC37_N"/>
    <property type="match status" value="1"/>
</dbReference>
<dbReference type="InterPro" id="IPR004918">
    <property type="entry name" value="Cdc37"/>
</dbReference>
<feature type="compositionally biased region" description="Basic and acidic residues" evidence="6">
    <location>
        <begin position="496"/>
        <end position="508"/>
    </location>
</feature>
<dbReference type="GO" id="GO:0019901">
    <property type="term" value="F:protein kinase binding"/>
    <property type="evidence" value="ECO:0007669"/>
    <property type="project" value="InterPro"/>
</dbReference>
<keyword evidence="3" id="KW-0963">Cytoplasm</keyword>
<evidence type="ECO:0000256" key="1">
    <source>
        <dbReference type="ARBA" id="ARBA00004496"/>
    </source>
</evidence>
<dbReference type="PANTHER" id="PTHR12800">
    <property type="entry name" value="CDC37-RELATED"/>
    <property type="match status" value="1"/>
</dbReference>
<evidence type="ECO:0000256" key="6">
    <source>
        <dbReference type="SAM" id="MobiDB-lite"/>
    </source>
</evidence>
<gene>
    <name evidence="10" type="ORF">CTRG_02782</name>
</gene>
<dbReference type="GO" id="GO:0051082">
    <property type="term" value="F:unfolded protein binding"/>
    <property type="evidence" value="ECO:0007669"/>
    <property type="project" value="EnsemblFungi"/>
</dbReference>
<dbReference type="GO" id="GO:0050821">
    <property type="term" value="P:protein stabilization"/>
    <property type="evidence" value="ECO:0007669"/>
    <property type="project" value="EnsemblFungi"/>
</dbReference>
<dbReference type="Pfam" id="PF08564">
    <property type="entry name" value="CDC37_C"/>
    <property type="match status" value="1"/>
</dbReference>
<comment type="subcellular location">
    <subcellularLocation>
        <location evidence="1">Cytoplasm</location>
    </subcellularLocation>
</comment>
<keyword evidence="11" id="KW-1185">Reference proteome</keyword>
<dbReference type="SMART" id="SM01069">
    <property type="entry name" value="CDC37_C"/>
    <property type="match status" value="1"/>
</dbReference>
<dbReference type="InterPro" id="IPR013855">
    <property type="entry name" value="Cdc37_N_dom"/>
</dbReference>
<dbReference type="InterPro" id="IPR013874">
    <property type="entry name" value="Cdc37_Hsp90-bd"/>
</dbReference>
<dbReference type="GeneID" id="8298344"/>
<dbReference type="GO" id="GO:0071852">
    <property type="term" value="P:fungal-type cell wall organization or biogenesis"/>
    <property type="evidence" value="ECO:0007669"/>
    <property type="project" value="EnsemblFungi"/>
</dbReference>
<comment type="similarity">
    <text evidence="2">Belongs to the CDC37 family.</text>
</comment>
<feature type="compositionally biased region" description="Polar residues" evidence="6">
    <location>
        <begin position="238"/>
        <end position="247"/>
    </location>
</feature>
<evidence type="ECO:0000259" key="9">
    <source>
        <dbReference type="SMART" id="SM01071"/>
    </source>
</evidence>